<keyword evidence="2" id="KW-0131">Cell cycle</keyword>
<keyword evidence="3" id="KW-0195">Cyclin</keyword>
<accession>A0A2G2ZEG4</accession>
<feature type="domain" description="Cyclin-like" evidence="4">
    <location>
        <begin position="1"/>
        <end position="82"/>
    </location>
</feature>
<dbReference type="Pfam" id="PF00134">
    <property type="entry name" value="Cyclin_N"/>
    <property type="match status" value="2"/>
</dbReference>
<evidence type="ECO:0000313" key="6">
    <source>
        <dbReference type="Proteomes" id="UP000222542"/>
    </source>
</evidence>
<feature type="domain" description="Cyclin-like" evidence="4">
    <location>
        <begin position="439"/>
        <end position="530"/>
    </location>
</feature>
<keyword evidence="1" id="KW-0132">Cell division</keyword>
<comment type="similarity">
    <text evidence="3">Belongs to the cyclin family.</text>
</comment>
<dbReference type="InterPro" id="IPR013763">
    <property type="entry name" value="Cyclin-like_dom"/>
</dbReference>
<dbReference type="GO" id="GO:0005634">
    <property type="term" value="C:nucleus"/>
    <property type="evidence" value="ECO:0000318"/>
    <property type="project" value="GO_Central"/>
</dbReference>
<organism evidence="5 6">
    <name type="scientific">Capsicum annuum</name>
    <name type="common">Capsicum pepper</name>
    <dbReference type="NCBI Taxonomy" id="4072"/>
    <lineage>
        <taxon>Eukaryota</taxon>
        <taxon>Viridiplantae</taxon>
        <taxon>Streptophyta</taxon>
        <taxon>Embryophyta</taxon>
        <taxon>Tracheophyta</taxon>
        <taxon>Spermatophyta</taxon>
        <taxon>Magnoliopsida</taxon>
        <taxon>eudicotyledons</taxon>
        <taxon>Gunneridae</taxon>
        <taxon>Pentapetalae</taxon>
        <taxon>asterids</taxon>
        <taxon>lamiids</taxon>
        <taxon>Solanales</taxon>
        <taxon>Solanaceae</taxon>
        <taxon>Solanoideae</taxon>
        <taxon>Capsiceae</taxon>
        <taxon>Capsicum</taxon>
    </lineage>
</organism>
<sequence>MWFISRVVATAVTYMRRVYVRRSLTEYDPRLVAPTCLYLASKAEESTVQARLLVFYIKKLYSDETYKYEIKDILDMEMKVLEALNYNLVIYHPYRSLSQFLRDAGMTDTTQLTWGLINDTYKMDLILIHPPHLITLACMYIASVLKDKETTAWFEELRVDMNVVKNIAMEILDYYENHRSITDERVLAVMSKLAGRERVLQGGFLVNKCGYHLCWVAWESRSLEVTVELGVTCTMALGEGSLRALREVTMDALLAAIMSVKHDCIGRMKREEGGMDGMEGSFSRRMDTLEVRLDSNHSSPKHYHALTSGHVTTPDTLHQLLNPPRPTHEPIHQVPTYPNNRSEGPYGSEGLDEATLFAEFVRNRRESYGGGIEARGEELDRLIMTKQLQRARNENLDLPDWDEFKELLEQEEVDVVHPLDKERGITLDDFKLIKLNMTNYVAKLAQSVKVRQRVVATAVTYMRRVYVRRSMTEYDPRLVAPACLYLASKAEESTVQAARHLVPCIKKLCSDETCKYEIKDILDMEMKVLEALNYNLVIYHPYRSLSQFLRDAGMTDATQLTWGLINDTYKMDLILIHPPHLITLACIYIASVLKGKETTAWFEELRVDMNVVKNIAMEILDYYENHRSITDERVLAVMSKLARRC</sequence>
<keyword evidence="6" id="KW-1185">Reference proteome</keyword>
<comment type="caution">
    <text evidence="5">The sequence shown here is derived from an EMBL/GenBank/DDBJ whole genome shotgun (WGS) entry which is preliminary data.</text>
</comment>
<evidence type="ECO:0000259" key="4">
    <source>
        <dbReference type="SMART" id="SM00385"/>
    </source>
</evidence>
<proteinExistence type="inferred from homology"/>
<dbReference type="AlphaFoldDB" id="A0A2G2ZEG4"/>
<dbReference type="Gramene" id="PHT80301">
    <property type="protein sequence ID" value="PHT80301"/>
    <property type="gene ID" value="T459_18353"/>
</dbReference>
<dbReference type="SMART" id="SM00385">
    <property type="entry name" value="CYCLIN"/>
    <property type="match status" value="4"/>
</dbReference>
<dbReference type="GO" id="GO:0045944">
    <property type="term" value="P:positive regulation of transcription by RNA polymerase II"/>
    <property type="evidence" value="ECO:0000318"/>
    <property type="project" value="GO_Central"/>
</dbReference>
<dbReference type="SUPFAM" id="SSF47954">
    <property type="entry name" value="Cyclin-like"/>
    <property type="match status" value="4"/>
</dbReference>
<dbReference type="InterPro" id="IPR006671">
    <property type="entry name" value="Cyclin_N"/>
</dbReference>
<dbReference type="GO" id="GO:0051301">
    <property type="term" value="P:cell division"/>
    <property type="evidence" value="ECO:0007669"/>
    <property type="project" value="UniProtKB-KW"/>
</dbReference>
<evidence type="ECO:0000256" key="1">
    <source>
        <dbReference type="ARBA" id="ARBA00022618"/>
    </source>
</evidence>
<gene>
    <name evidence="5" type="ORF">T459_18353</name>
</gene>
<dbReference type="GO" id="GO:0016592">
    <property type="term" value="C:mediator complex"/>
    <property type="evidence" value="ECO:0000318"/>
    <property type="project" value="GO_Central"/>
</dbReference>
<reference evidence="5 6" key="2">
    <citation type="journal article" date="2017" name="Genome Biol.">
        <title>New reference genome sequences of hot pepper reveal the massive evolution of plant disease-resistance genes by retroduplication.</title>
        <authorList>
            <person name="Kim S."/>
            <person name="Park J."/>
            <person name="Yeom S.I."/>
            <person name="Kim Y.M."/>
            <person name="Seo E."/>
            <person name="Kim K.T."/>
            <person name="Kim M.S."/>
            <person name="Lee J.M."/>
            <person name="Cheong K."/>
            <person name="Shin H.S."/>
            <person name="Kim S.B."/>
            <person name="Han K."/>
            <person name="Lee J."/>
            <person name="Park M."/>
            <person name="Lee H.A."/>
            <person name="Lee H.Y."/>
            <person name="Lee Y."/>
            <person name="Oh S."/>
            <person name="Lee J.H."/>
            <person name="Choi E."/>
            <person name="Choi E."/>
            <person name="Lee S.E."/>
            <person name="Jeon J."/>
            <person name="Kim H."/>
            <person name="Choi G."/>
            <person name="Song H."/>
            <person name="Lee J."/>
            <person name="Lee S.C."/>
            <person name="Kwon J.K."/>
            <person name="Lee H.Y."/>
            <person name="Koo N."/>
            <person name="Hong Y."/>
            <person name="Kim R.W."/>
            <person name="Kang W.H."/>
            <person name="Huh J.H."/>
            <person name="Kang B.C."/>
            <person name="Yang T.J."/>
            <person name="Lee Y.H."/>
            <person name="Bennetzen J.L."/>
            <person name="Choi D."/>
        </authorList>
    </citation>
    <scope>NUCLEOTIDE SEQUENCE [LARGE SCALE GENOMIC DNA]</scope>
    <source>
        <strain evidence="6">cv. CM334</strain>
    </source>
</reference>
<name>A0A2G2ZEG4_CAPAN</name>
<evidence type="ECO:0000256" key="2">
    <source>
        <dbReference type="ARBA" id="ARBA00023306"/>
    </source>
</evidence>
<reference evidence="5 6" key="1">
    <citation type="journal article" date="2014" name="Nat. Genet.">
        <title>Genome sequence of the hot pepper provides insights into the evolution of pungency in Capsicum species.</title>
        <authorList>
            <person name="Kim S."/>
            <person name="Park M."/>
            <person name="Yeom S.I."/>
            <person name="Kim Y.M."/>
            <person name="Lee J.M."/>
            <person name="Lee H.A."/>
            <person name="Seo E."/>
            <person name="Choi J."/>
            <person name="Cheong K."/>
            <person name="Kim K.T."/>
            <person name="Jung K."/>
            <person name="Lee G.W."/>
            <person name="Oh S.K."/>
            <person name="Bae C."/>
            <person name="Kim S.B."/>
            <person name="Lee H.Y."/>
            <person name="Kim S.Y."/>
            <person name="Kim M.S."/>
            <person name="Kang B.C."/>
            <person name="Jo Y.D."/>
            <person name="Yang H.B."/>
            <person name="Jeong H.J."/>
            <person name="Kang W.H."/>
            <person name="Kwon J.K."/>
            <person name="Shin C."/>
            <person name="Lim J.Y."/>
            <person name="Park J.H."/>
            <person name="Huh J.H."/>
            <person name="Kim J.S."/>
            <person name="Kim B.D."/>
            <person name="Cohen O."/>
            <person name="Paran I."/>
            <person name="Suh M.C."/>
            <person name="Lee S.B."/>
            <person name="Kim Y.K."/>
            <person name="Shin Y."/>
            <person name="Noh S.J."/>
            <person name="Park J."/>
            <person name="Seo Y.S."/>
            <person name="Kwon S.Y."/>
            <person name="Kim H.A."/>
            <person name="Park J.M."/>
            <person name="Kim H.J."/>
            <person name="Choi S.B."/>
            <person name="Bosland P.W."/>
            <person name="Reeves G."/>
            <person name="Jo S.H."/>
            <person name="Lee B.W."/>
            <person name="Cho H.T."/>
            <person name="Choi H.S."/>
            <person name="Lee M.S."/>
            <person name="Yu Y."/>
            <person name="Do Choi Y."/>
            <person name="Park B.S."/>
            <person name="van Deynze A."/>
            <person name="Ashrafi H."/>
            <person name="Hill T."/>
            <person name="Kim W.T."/>
            <person name="Pai H.S."/>
            <person name="Ahn H.K."/>
            <person name="Yeam I."/>
            <person name="Giovannoni J.J."/>
            <person name="Rose J.K."/>
            <person name="Sorensen I."/>
            <person name="Lee S.J."/>
            <person name="Kim R.W."/>
            <person name="Choi I.Y."/>
            <person name="Choi B.S."/>
            <person name="Lim J.S."/>
            <person name="Lee Y.H."/>
            <person name="Choi D."/>
        </authorList>
    </citation>
    <scope>NUCLEOTIDE SEQUENCE [LARGE SCALE GENOMIC DNA]</scope>
    <source>
        <strain evidence="6">cv. CM334</strain>
    </source>
</reference>
<dbReference type="EMBL" id="AYRZ02000006">
    <property type="protein sequence ID" value="PHT80301.1"/>
    <property type="molecule type" value="Genomic_DNA"/>
</dbReference>
<feature type="domain" description="Cyclin-like" evidence="4">
    <location>
        <begin position="95"/>
        <end position="173"/>
    </location>
</feature>
<evidence type="ECO:0000313" key="5">
    <source>
        <dbReference type="EMBL" id="PHT80301.1"/>
    </source>
</evidence>
<protein>
    <submittedName>
        <fullName evidence="5">Cyclin-C1-1</fullName>
    </submittedName>
</protein>
<dbReference type="STRING" id="4072.A0A2G2ZEG4"/>
<feature type="domain" description="Cyclin-like" evidence="4">
    <location>
        <begin position="543"/>
        <end position="621"/>
    </location>
</feature>
<dbReference type="Gene3D" id="1.10.472.10">
    <property type="entry name" value="Cyclin-like"/>
    <property type="match status" value="4"/>
</dbReference>
<dbReference type="GO" id="GO:0016538">
    <property type="term" value="F:cyclin-dependent protein serine/threonine kinase regulator activity"/>
    <property type="evidence" value="ECO:0000318"/>
    <property type="project" value="GO_Central"/>
</dbReference>
<dbReference type="PANTHER" id="PTHR10026">
    <property type="entry name" value="CYCLIN"/>
    <property type="match status" value="1"/>
</dbReference>
<dbReference type="InterPro" id="IPR036915">
    <property type="entry name" value="Cyclin-like_sf"/>
</dbReference>
<evidence type="ECO:0000256" key="3">
    <source>
        <dbReference type="RuleBase" id="RU000383"/>
    </source>
</evidence>
<dbReference type="InterPro" id="IPR043198">
    <property type="entry name" value="Cyclin/Ssn8"/>
</dbReference>
<dbReference type="Proteomes" id="UP000222542">
    <property type="component" value="Unassembled WGS sequence"/>
</dbReference>